<keyword evidence="5" id="KW-1185">Reference proteome</keyword>
<dbReference type="GO" id="GO:0003677">
    <property type="term" value="F:DNA binding"/>
    <property type="evidence" value="ECO:0007669"/>
    <property type="project" value="InterPro"/>
</dbReference>
<dbReference type="GO" id="GO:0006355">
    <property type="term" value="P:regulation of DNA-templated transcription"/>
    <property type="evidence" value="ECO:0007669"/>
    <property type="project" value="InterPro"/>
</dbReference>
<dbReference type="Pfam" id="PF13424">
    <property type="entry name" value="TPR_12"/>
    <property type="match status" value="1"/>
</dbReference>
<dbReference type="EMBL" id="BNAV01000014">
    <property type="protein sequence ID" value="GHF80823.1"/>
    <property type="molecule type" value="Genomic_DNA"/>
</dbReference>
<dbReference type="GO" id="GO:0043531">
    <property type="term" value="F:ADP binding"/>
    <property type="evidence" value="ECO:0007669"/>
    <property type="project" value="InterPro"/>
</dbReference>
<keyword evidence="1" id="KW-0805">Transcription regulation</keyword>
<dbReference type="InterPro" id="IPR005158">
    <property type="entry name" value="BTAD"/>
</dbReference>
<evidence type="ECO:0000256" key="2">
    <source>
        <dbReference type="ARBA" id="ARBA00023163"/>
    </source>
</evidence>
<dbReference type="InterPro" id="IPR019734">
    <property type="entry name" value="TPR_rpt"/>
</dbReference>
<dbReference type="PANTHER" id="PTHR35807">
    <property type="entry name" value="TRANSCRIPTIONAL REGULATOR REDD-RELATED"/>
    <property type="match status" value="1"/>
</dbReference>
<dbReference type="InterPro" id="IPR027417">
    <property type="entry name" value="P-loop_NTPase"/>
</dbReference>
<dbReference type="InterPro" id="IPR036388">
    <property type="entry name" value="WH-like_DNA-bd_sf"/>
</dbReference>
<organism evidence="4 5">
    <name type="scientific">Amycolatopsis bartoniae</name>
    <dbReference type="NCBI Taxonomy" id="941986"/>
    <lineage>
        <taxon>Bacteria</taxon>
        <taxon>Bacillati</taxon>
        <taxon>Actinomycetota</taxon>
        <taxon>Actinomycetes</taxon>
        <taxon>Pseudonocardiales</taxon>
        <taxon>Pseudonocardiaceae</taxon>
        <taxon>Amycolatopsis</taxon>
    </lineage>
</organism>
<dbReference type="InterPro" id="IPR051677">
    <property type="entry name" value="AfsR-DnrI-RedD_regulator"/>
</dbReference>
<dbReference type="SUPFAM" id="SSF52540">
    <property type="entry name" value="P-loop containing nucleoside triphosphate hydrolases"/>
    <property type="match status" value="1"/>
</dbReference>
<dbReference type="SMART" id="SM01043">
    <property type="entry name" value="BTAD"/>
    <property type="match status" value="1"/>
</dbReference>
<dbReference type="SUPFAM" id="SSF46894">
    <property type="entry name" value="C-terminal effector domain of the bipartite response regulators"/>
    <property type="match status" value="1"/>
</dbReference>
<reference evidence="4" key="1">
    <citation type="journal article" date="2014" name="Int. J. Syst. Evol. Microbiol.">
        <title>Complete genome sequence of Corynebacterium casei LMG S-19264T (=DSM 44701T), isolated from a smear-ripened cheese.</title>
        <authorList>
            <consortium name="US DOE Joint Genome Institute (JGI-PGF)"/>
            <person name="Walter F."/>
            <person name="Albersmeier A."/>
            <person name="Kalinowski J."/>
            <person name="Ruckert C."/>
        </authorList>
    </citation>
    <scope>NUCLEOTIDE SEQUENCE</scope>
    <source>
        <strain evidence="4">CGMCC 4.7679</strain>
    </source>
</reference>
<evidence type="ECO:0000259" key="3">
    <source>
        <dbReference type="SMART" id="SM01043"/>
    </source>
</evidence>
<dbReference type="SUPFAM" id="SSF48452">
    <property type="entry name" value="TPR-like"/>
    <property type="match status" value="2"/>
</dbReference>
<sequence length="969" mass="107571">MSGKIMFGILGGTIVQVHGQPGVHLVGSRKVRQILAVLLAQPGRRISFERLVEWVWPERPPKDLKITFHTYSHRIRKALENLGPQARLITADGGLVLEVEKRLIDYWRFRELIFRARSHADRGEHEEALEHAGAAVALWRDRPLADLDTEPARNWRRHVLLDEWLPANQLLLDEQIALGRYDLALLRLRELEQRHRPETAFAERRLTVLHALGRHSEATAYYLNAYRRLQDEGRDEEARELRDHHERLRPVVHREPPAKPPLPRRLPREVVDFTGRADLLEALDELSGSAVALSGLGGVGKTATAVRWARHTGLGVLFADLRGVSRTNPMEADEVVESFLAQLGQPVEHAAGSVARAEKLRVLLEARPMAVILDNARNSAHVRGLLPLFGSCPVVITSRHRLTELAVQQGIPALTVGPLAPADAMTLLSGRIRGRAREGLQELAELCGGLPLALNLVAERAASRPEIPLRALADQLRDRELLLGIGHDGDGPDASLTAVFTLSYEALPVGTARLFRLLGVHPGAEFGVHAAASLTGEPVPETRRRLDELVGAHLLEQPGEVDRYRMHDLLLAFAAGLAERDPESDQARRRMLGHYLHSAYQAHRTVFPLLARPPLPEDGEPRAFADEADAMRWYRLERANLSAVIRCALRAGLPGFAWPVPHLTAHAFARMGHYADIINAYTAVLGAELDGGTLATTLNDLGHYLTITGDTAAAGRHLRRAAELVRPLGNPTAELTVRINLAQLARREGRNRAAAEMFRECLRLARELGDREREAKAEHWLGEILAEKRLLEPATEHFTRALRLREQLDDTAGQLATLTELCALARFRGRHRHADELGVSAEALFTQVQDVAAGLRLHVVLTELALDRDRAAEAVRTGRRALELALVLENQGAEAEALDLLGRAWLRLGEHEEARGAWERAAVRYRQHGEEWRAEVVDRRAAELGATPVIPVARDTGAGHASKPYHSNR</sequence>
<reference evidence="4" key="2">
    <citation type="submission" date="2020-09" db="EMBL/GenBank/DDBJ databases">
        <authorList>
            <person name="Sun Q."/>
            <person name="Zhou Y."/>
        </authorList>
    </citation>
    <scope>NUCLEOTIDE SEQUENCE</scope>
    <source>
        <strain evidence="4">CGMCC 4.7679</strain>
    </source>
</reference>
<evidence type="ECO:0000256" key="1">
    <source>
        <dbReference type="ARBA" id="ARBA00023015"/>
    </source>
</evidence>
<evidence type="ECO:0000313" key="4">
    <source>
        <dbReference type="EMBL" id="GHF80823.1"/>
    </source>
</evidence>
<dbReference type="InterPro" id="IPR011990">
    <property type="entry name" value="TPR-like_helical_dom_sf"/>
</dbReference>
<dbReference type="PRINTS" id="PR00364">
    <property type="entry name" value="DISEASERSIST"/>
</dbReference>
<dbReference type="RefSeq" id="WP_183176653.1">
    <property type="nucleotide sequence ID" value="NZ_BNAV01000014.1"/>
</dbReference>
<dbReference type="SMART" id="SM00028">
    <property type="entry name" value="TPR"/>
    <property type="match status" value="5"/>
</dbReference>
<dbReference type="PANTHER" id="PTHR35807:SF1">
    <property type="entry name" value="TRANSCRIPTIONAL REGULATOR REDD"/>
    <property type="match status" value="1"/>
</dbReference>
<dbReference type="Gene3D" id="3.40.50.300">
    <property type="entry name" value="P-loop containing nucleotide triphosphate hydrolases"/>
    <property type="match status" value="1"/>
</dbReference>
<proteinExistence type="predicted"/>
<evidence type="ECO:0000313" key="5">
    <source>
        <dbReference type="Proteomes" id="UP000658656"/>
    </source>
</evidence>
<feature type="domain" description="Bacterial transcriptional activator" evidence="3">
    <location>
        <begin position="104"/>
        <end position="249"/>
    </location>
</feature>
<dbReference type="Gene3D" id="1.10.10.10">
    <property type="entry name" value="Winged helix-like DNA-binding domain superfamily/Winged helix DNA-binding domain"/>
    <property type="match status" value="1"/>
</dbReference>
<accession>A0A8H9MDP0</accession>
<keyword evidence="2" id="KW-0804">Transcription</keyword>
<name>A0A8H9MDP0_9PSEU</name>
<dbReference type="Gene3D" id="1.25.40.10">
    <property type="entry name" value="Tetratricopeptide repeat domain"/>
    <property type="match status" value="2"/>
</dbReference>
<dbReference type="AlphaFoldDB" id="A0A8H9MDP0"/>
<gene>
    <name evidence="4" type="ORF">GCM10017566_63690</name>
</gene>
<protein>
    <submittedName>
        <fullName evidence="4">SARP family transcriptional regulator</fullName>
    </submittedName>
</protein>
<dbReference type="InterPro" id="IPR016032">
    <property type="entry name" value="Sig_transdc_resp-reg_C-effctor"/>
</dbReference>
<comment type="caution">
    <text evidence="4">The sequence shown here is derived from an EMBL/GenBank/DDBJ whole genome shotgun (WGS) entry which is preliminary data.</text>
</comment>
<dbReference type="Pfam" id="PF03704">
    <property type="entry name" value="BTAD"/>
    <property type="match status" value="1"/>
</dbReference>
<dbReference type="Proteomes" id="UP000658656">
    <property type="component" value="Unassembled WGS sequence"/>
</dbReference>